<protein>
    <submittedName>
        <fullName evidence="2">Uncharacterized protein</fullName>
    </submittedName>
</protein>
<dbReference type="EMBL" id="JANIEX010000001">
    <property type="protein sequence ID" value="KAJ3577005.1"/>
    <property type="molecule type" value="Genomic_DNA"/>
</dbReference>
<evidence type="ECO:0000313" key="2">
    <source>
        <dbReference type="EMBL" id="KAJ3577005.1"/>
    </source>
</evidence>
<feature type="compositionally biased region" description="Basic residues" evidence="1">
    <location>
        <begin position="165"/>
        <end position="175"/>
    </location>
</feature>
<organism evidence="2 3">
    <name type="scientific">Leucocoprinus birnbaumii</name>
    <dbReference type="NCBI Taxonomy" id="56174"/>
    <lineage>
        <taxon>Eukaryota</taxon>
        <taxon>Fungi</taxon>
        <taxon>Dikarya</taxon>
        <taxon>Basidiomycota</taxon>
        <taxon>Agaricomycotina</taxon>
        <taxon>Agaricomycetes</taxon>
        <taxon>Agaricomycetidae</taxon>
        <taxon>Agaricales</taxon>
        <taxon>Agaricineae</taxon>
        <taxon>Agaricaceae</taxon>
        <taxon>Leucocoprinus</taxon>
    </lineage>
</organism>
<feature type="region of interest" description="Disordered" evidence="1">
    <location>
        <begin position="45"/>
        <end position="64"/>
    </location>
</feature>
<feature type="region of interest" description="Disordered" evidence="1">
    <location>
        <begin position="105"/>
        <end position="215"/>
    </location>
</feature>
<feature type="compositionally biased region" description="Polar residues" evidence="1">
    <location>
        <begin position="188"/>
        <end position="199"/>
    </location>
</feature>
<dbReference type="AlphaFoldDB" id="A0AAD5Z0I4"/>
<feature type="compositionally biased region" description="Basic and acidic residues" evidence="1">
    <location>
        <begin position="176"/>
        <end position="187"/>
    </location>
</feature>
<proteinExistence type="predicted"/>
<keyword evidence="3" id="KW-1185">Reference proteome</keyword>
<dbReference type="Proteomes" id="UP001213000">
    <property type="component" value="Unassembled WGS sequence"/>
</dbReference>
<evidence type="ECO:0000256" key="1">
    <source>
        <dbReference type="SAM" id="MobiDB-lite"/>
    </source>
</evidence>
<accession>A0AAD5Z0I4</accession>
<feature type="compositionally biased region" description="Pro residues" evidence="1">
    <location>
        <begin position="138"/>
        <end position="153"/>
    </location>
</feature>
<name>A0AAD5Z0I4_9AGAR</name>
<feature type="compositionally biased region" description="Pro residues" evidence="1">
    <location>
        <begin position="108"/>
        <end position="119"/>
    </location>
</feature>
<feature type="compositionally biased region" description="Polar residues" evidence="1">
    <location>
        <begin position="45"/>
        <end position="55"/>
    </location>
</feature>
<feature type="compositionally biased region" description="Basic and acidic residues" evidence="1">
    <location>
        <begin position="120"/>
        <end position="133"/>
    </location>
</feature>
<evidence type="ECO:0000313" key="3">
    <source>
        <dbReference type="Proteomes" id="UP001213000"/>
    </source>
</evidence>
<comment type="caution">
    <text evidence="2">The sequence shown here is derived from an EMBL/GenBank/DDBJ whole genome shotgun (WGS) entry which is preliminary data.</text>
</comment>
<sequence>MNAGWTHRKHPKYTKKGIAEKFSVKRLSSFFPRRSSPAMSRWPSFNLSLGTKSPTGPTPVDESLGELPDIYRLLDPSYTNKKRGYGAIESRCQLYRDEEGVLHHPTYRPFPPLVPPPKKLPPDERPAYFERVRLPPAEELPPTDPVPKIPPWKLPRRPAPEPKKKSPKPRPKKPKAQIEDISGRENTEPTTAMEQESPPTQAPEGGSGSHPQSVPLLIAIPQVLVATNEVEDYDLDEQESQPQLLNQFKQGIKDLIQAARGCFYGEAEGPLQS</sequence>
<reference evidence="2" key="1">
    <citation type="submission" date="2022-07" db="EMBL/GenBank/DDBJ databases">
        <title>Genome Sequence of Leucocoprinus birnbaumii.</title>
        <authorList>
            <person name="Buettner E."/>
        </authorList>
    </citation>
    <scope>NUCLEOTIDE SEQUENCE</scope>
    <source>
        <strain evidence="2">VT141</strain>
    </source>
</reference>
<gene>
    <name evidence="2" type="ORF">NP233_g55</name>
</gene>